<protein>
    <submittedName>
        <fullName evidence="1">Uncharacterized protein</fullName>
    </submittedName>
</protein>
<accession>A0A3N4RM08</accession>
<organism evidence="1 2">
    <name type="scientific">Kitasatospora cineracea</name>
    <dbReference type="NCBI Taxonomy" id="88074"/>
    <lineage>
        <taxon>Bacteria</taxon>
        <taxon>Bacillati</taxon>
        <taxon>Actinomycetota</taxon>
        <taxon>Actinomycetes</taxon>
        <taxon>Kitasatosporales</taxon>
        <taxon>Streptomycetaceae</taxon>
        <taxon>Kitasatospora</taxon>
    </lineage>
</organism>
<dbReference type="EMBL" id="RKQG01000003">
    <property type="protein sequence ID" value="RPE28000.1"/>
    <property type="molecule type" value="Genomic_DNA"/>
</dbReference>
<comment type="caution">
    <text evidence="1">The sequence shown here is derived from an EMBL/GenBank/DDBJ whole genome shotgun (WGS) entry which is preliminary data.</text>
</comment>
<dbReference type="RefSeq" id="WP_123821503.1">
    <property type="nucleotide sequence ID" value="NZ_RKQG01000003.1"/>
</dbReference>
<name>A0A3N4RM08_9ACTN</name>
<sequence>MATSALPATTKTGRHYLAKFAAAAPAVHVYRDPAKPGQGVSRPALDRLLTDGLVVLGPATDQGCPVQVTDLGHQVLAAVHS</sequence>
<evidence type="ECO:0000313" key="2">
    <source>
        <dbReference type="Proteomes" id="UP000266906"/>
    </source>
</evidence>
<dbReference type="Proteomes" id="UP000266906">
    <property type="component" value="Unassembled WGS sequence"/>
</dbReference>
<gene>
    <name evidence="1" type="ORF">EDD38_7307</name>
</gene>
<reference evidence="1 2" key="1">
    <citation type="submission" date="2018-11" db="EMBL/GenBank/DDBJ databases">
        <title>Sequencing the genomes of 1000 actinobacteria strains.</title>
        <authorList>
            <person name="Klenk H.-P."/>
        </authorList>
    </citation>
    <scope>NUCLEOTIDE SEQUENCE [LARGE SCALE GENOMIC DNA]</scope>
    <source>
        <strain evidence="1 2">DSM 44781</strain>
    </source>
</reference>
<proteinExistence type="predicted"/>
<keyword evidence="2" id="KW-1185">Reference proteome</keyword>
<evidence type="ECO:0000313" key="1">
    <source>
        <dbReference type="EMBL" id="RPE28000.1"/>
    </source>
</evidence>
<dbReference type="AlphaFoldDB" id="A0A3N4RM08"/>